<dbReference type="InterPro" id="IPR033932">
    <property type="entry name" value="YtcJ-like"/>
</dbReference>
<dbReference type="EMBL" id="JAAGOA010000011">
    <property type="protein sequence ID" value="NEE01731.1"/>
    <property type="molecule type" value="Genomic_DNA"/>
</dbReference>
<dbReference type="PANTHER" id="PTHR22642:SF2">
    <property type="entry name" value="PROTEIN LONG AFTER FAR-RED 3"/>
    <property type="match status" value="1"/>
</dbReference>
<comment type="caution">
    <text evidence="2">The sequence shown here is derived from an EMBL/GenBank/DDBJ whole genome shotgun (WGS) entry which is preliminary data.</text>
</comment>
<dbReference type="Proteomes" id="UP000475214">
    <property type="component" value="Unassembled WGS sequence"/>
</dbReference>
<evidence type="ECO:0000259" key="1">
    <source>
        <dbReference type="Pfam" id="PF07969"/>
    </source>
</evidence>
<feature type="domain" description="Amidohydrolase 3" evidence="1">
    <location>
        <begin position="33"/>
        <end position="519"/>
    </location>
</feature>
<sequence length="522" mass="54969">MDPSRPTASSIGIWRGRIIGFDDELGDLPAAHVVHASGAVVLPGFIDAHTHLTWTGAASQQVDLAGCRTREAILTAVAEAVAATPDGRWVDLAGYDQRPLGAHLSWRDLEVVAAGRKVYITHASGHACLVSRAVLDMIGDDELAAADAGVLTDDDGRPSGVFVEEAMDLARSRRMPYRMEEIADAIEIAARQAASEGVTMCADAGIAVGLGGYSPVELAAYQSAVEQGRLPVRMQTMVPAAMLHASGADPADGIPRSIDLGLRTGLGGDRLSVGALKMWLDGGMMARTAALTEPYADGGLGQLTYDDEELAELVRDAHRAGWQLAIHAIGDRAVDQALDAVALAQRETPRPDARHRIEHAGLVRPDQLPRMAELGLTAVIQPTFLHAFGDDYSRIMGEERSAWMYRGRGFADHGIGLAGSSDRPVADGAPLRAIQFMVERKSSGGLSVGAGEALTVKEALAAYTTGSARACRVEEKQGSLSPGKLADLTVLAANPRDVPVSELADIPVLATVVGGEFVHGNL</sequence>
<organism evidence="2 3">
    <name type="scientific">Phytoactinopolyspora halotolerans</name>
    <dbReference type="NCBI Taxonomy" id="1981512"/>
    <lineage>
        <taxon>Bacteria</taxon>
        <taxon>Bacillati</taxon>
        <taxon>Actinomycetota</taxon>
        <taxon>Actinomycetes</taxon>
        <taxon>Jiangellales</taxon>
        <taxon>Jiangellaceae</taxon>
        <taxon>Phytoactinopolyspora</taxon>
    </lineage>
</organism>
<gene>
    <name evidence="2" type="ORF">G1H10_16280</name>
</gene>
<proteinExistence type="predicted"/>
<name>A0A6L9SAZ1_9ACTN</name>
<dbReference type="CDD" id="cd01300">
    <property type="entry name" value="YtcJ_like"/>
    <property type="match status" value="1"/>
</dbReference>
<dbReference type="PANTHER" id="PTHR22642">
    <property type="entry name" value="IMIDAZOLONEPROPIONASE"/>
    <property type="match status" value="1"/>
</dbReference>
<dbReference type="SUPFAM" id="SSF51556">
    <property type="entry name" value="Metallo-dependent hydrolases"/>
    <property type="match status" value="1"/>
</dbReference>
<dbReference type="Gene3D" id="2.30.40.10">
    <property type="entry name" value="Urease, subunit C, domain 1"/>
    <property type="match status" value="1"/>
</dbReference>
<dbReference type="InterPro" id="IPR013108">
    <property type="entry name" value="Amidohydro_3"/>
</dbReference>
<dbReference type="AlphaFoldDB" id="A0A6L9SAZ1"/>
<accession>A0A6L9SAZ1</accession>
<dbReference type="Pfam" id="PF07969">
    <property type="entry name" value="Amidohydro_3"/>
    <property type="match status" value="1"/>
</dbReference>
<protein>
    <submittedName>
        <fullName evidence="2">Amidohydrolase</fullName>
    </submittedName>
</protein>
<keyword evidence="3" id="KW-1185">Reference proteome</keyword>
<dbReference type="InterPro" id="IPR032466">
    <property type="entry name" value="Metal_Hydrolase"/>
</dbReference>
<evidence type="ECO:0000313" key="3">
    <source>
        <dbReference type="Proteomes" id="UP000475214"/>
    </source>
</evidence>
<keyword evidence="2" id="KW-0378">Hydrolase</keyword>
<evidence type="ECO:0000313" key="2">
    <source>
        <dbReference type="EMBL" id="NEE01731.1"/>
    </source>
</evidence>
<dbReference type="SUPFAM" id="SSF51338">
    <property type="entry name" value="Composite domain of metallo-dependent hydrolases"/>
    <property type="match status" value="1"/>
</dbReference>
<dbReference type="GO" id="GO:0016810">
    <property type="term" value="F:hydrolase activity, acting on carbon-nitrogen (but not peptide) bonds"/>
    <property type="evidence" value="ECO:0007669"/>
    <property type="project" value="InterPro"/>
</dbReference>
<reference evidence="2 3" key="1">
    <citation type="submission" date="2020-02" db="EMBL/GenBank/DDBJ databases">
        <authorList>
            <person name="Li X.-J."/>
            <person name="Han X.-M."/>
        </authorList>
    </citation>
    <scope>NUCLEOTIDE SEQUENCE [LARGE SCALE GENOMIC DNA]</scope>
    <source>
        <strain evidence="2 3">CCTCC AB 2017055</strain>
    </source>
</reference>
<dbReference type="Gene3D" id="3.10.310.70">
    <property type="match status" value="1"/>
</dbReference>
<dbReference type="InterPro" id="IPR011059">
    <property type="entry name" value="Metal-dep_hydrolase_composite"/>
</dbReference>
<dbReference type="Gene3D" id="3.20.20.140">
    <property type="entry name" value="Metal-dependent hydrolases"/>
    <property type="match status" value="1"/>
</dbReference>